<gene>
    <name evidence="3" type="ORF">C1I91_01970</name>
</gene>
<dbReference type="RefSeq" id="WP_128210978.1">
    <property type="nucleotide sequence ID" value="NZ_CP025746.1"/>
</dbReference>
<dbReference type="OrthoDB" id="9816289at2"/>
<dbReference type="PROSITE" id="PS51462">
    <property type="entry name" value="NUDIX"/>
    <property type="match status" value="1"/>
</dbReference>
<dbReference type="Pfam" id="PF00293">
    <property type="entry name" value="NUDIX"/>
    <property type="match status" value="1"/>
</dbReference>
<accession>A0A3R5U3D7</accession>
<evidence type="ECO:0000259" key="2">
    <source>
        <dbReference type="PROSITE" id="PS51462"/>
    </source>
</evidence>
<dbReference type="InterPro" id="IPR015797">
    <property type="entry name" value="NUDIX_hydrolase-like_dom_sf"/>
</dbReference>
<name>A0A3R5U3D7_9CLOT</name>
<dbReference type="PANTHER" id="PTHR43736:SF1">
    <property type="entry name" value="DIHYDRONEOPTERIN TRIPHOSPHATE DIPHOSPHATASE"/>
    <property type="match status" value="1"/>
</dbReference>
<evidence type="ECO:0000313" key="4">
    <source>
        <dbReference type="Proteomes" id="UP000286268"/>
    </source>
</evidence>
<evidence type="ECO:0000313" key="3">
    <source>
        <dbReference type="EMBL" id="QAA30528.1"/>
    </source>
</evidence>
<dbReference type="PANTHER" id="PTHR43736">
    <property type="entry name" value="ADP-RIBOSE PYROPHOSPHATASE"/>
    <property type="match status" value="1"/>
</dbReference>
<dbReference type="Gene3D" id="3.90.79.10">
    <property type="entry name" value="Nucleoside Triphosphate Pyrophosphohydrolase"/>
    <property type="match status" value="1"/>
</dbReference>
<feature type="domain" description="Nudix hydrolase" evidence="2">
    <location>
        <begin position="2"/>
        <end position="142"/>
    </location>
</feature>
<protein>
    <recommendedName>
        <fullName evidence="2">Nudix hydrolase domain-containing protein</fullName>
    </recommendedName>
</protein>
<keyword evidence="4" id="KW-1185">Reference proteome</keyword>
<dbReference type="AlphaFoldDB" id="A0A3R5U3D7"/>
<dbReference type="Proteomes" id="UP000286268">
    <property type="component" value="Chromosome"/>
</dbReference>
<dbReference type="InterPro" id="IPR000086">
    <property type="entry name" value="NUDIX_hydrolase_dom"/>
</dbReference>
<dbReference type="KEGG" id="cmah:C1I91_01970"/>
<sequence>MKIRKAVGAVIVQDNEYLLIHKARNSDSNKVINGYWDFPKGGVEASDKDLEAAIMRELKEETGSANYKIINRFDRKICFSFPKSYKYEKQETTMFYVEYYGNREDLEPQDEEIDEVKFFSKEQLMSSISLYETQKFLSEVFDQI</sequence>
<comment type="similarity">
    <text evidence="1">Belongs to the Nudix hydrolase family.</text>
</comment>
<evidence type="ECO:0000256" key="1">
    <source>
        <dbReference type="ARBA" id="ARBA00005582"/>
    </source>
</evidence>
<proteinExistence type="inferred from homology"/>
<dbReference type="SUPFAM" id="SSF55811">
    <property type="entry name" value="Nudix"/>
    <property type="match status" value="1"/>
</dbReference>
<dbReference type="CDD" id="cd02883">
    <property type="entry name" value="NUDIX_Hydrolase"/>
    <property type="match status" value="1"/>
</dbReference>
<reference evidence="3 4" key="1">
    <citation type="submission" date="2018-01" db="EMBL/GenBank/DDBJ databases">
        <title>Genome Sequencing and Assembly of Anaerobacter polyendosporus strain CT4.</title>
        <authorList>
            <person name="Tachaapaikoon C."/>
            <person name="Sutheeworapong S."/>
            <person name="Jenjaroenpun P."/>
            <person name="Wongsurawat T."/>
            <person name="Nookeaw I."/>
            <person name="Cheawchanlertfa P."/>
            <person name="Kosugi A."/>
            <person name="Cheevadhanarak S."/>
            <person name="Ratanakhanokchai K."/>
        </authorList>
    </citation>
    <scope>NUCLEOTIDE SEQUENCE [LARGE SCALE GENOMIC DNA]</scope>
    <source>
        <strain evidence="3 4">CT4</strain>
    </source>
</reference>
<organism evidence="3 4">
    <name type="scientific">Clostridium manihotivorum</name>
    <dbReference type="NCBI Taxonomy" id="2320868"/>
    <lineage>
        <taxon>Bacteria</taxon>
        <taxon>Bacillati</taxon>
        <taxon>Bacillota</taxon>
        <taxon>Clostridia</taxon>
        <taxon>Eubacteriales</taxon>
        <taxon>Clostridiaceae</taxon>
        <taxon>Clostridium</taxon>
    </lineage>
</organism>
<dbReference type="EMBL" id="CP025746">
    <property type="protein sequence ID" value="QAA30528.1"/>
    <property type="molecule type" value="Genomic_DNA"/>
</dbReference>